<evidence type="ECO:0000313" key="2">
    <source>
        <dbReference type="EMBL" id="EST44918.1"/>
    </source>
</evidence>
<dbReference type="EMBL" id="AUWU02000006">
    <property type="protein sequence ID" value="KAH0571982.1"/>
    <property type="molecule type" value="Genomic_DNA"/>
</dbReference>
<name>V6LJX8_9EUKA</name>
<keyword evidence="5" id="KW-1185">Reference proteome</keyword>
<dbReference type="EMBL" id="AUWU02000006">
    <property type="protein sequence ID" value="KAH0571985.1"/>
    <property type="molecule type" value="Genomic_DNA"/>
</dbReference>
<protein>
    <submittedName>
        <fullName evidence="1">Uncharacterized protein</fullName>
    </submittedName>
</protein>
<dbReference type="InterPro" id="IPR036457">
    <property type="entry name" value="PPM-type-like_dom_sf"/>
</dbReference>
<reference evidence="3" key="2">
    <citation type="submission" date="2020-12" db="EMBL/GenBank/DDBJ databases">
        <title>New Spironucleus salmonicida genome in near-complete chromosomes.</title>
        <authorList>
            <person name="Xu F."/>
            <person name="Kurt Z."/>
            <person name="Jimenez-Gonzalez A."/>
            <person name="Astvaldsson A."/>
            <person name="Andersson J.O."/>
            <person name="Svard S.G."/>
        </authorList>
    </citation>
    <scope>NUCLEOTIDE SEQUENCE</scope>
    <source>
        <strain evidence="3">ATCC 50377</strain>
    </source>
</reference>
<evidence type="ECO:0000313" key="1">
    <source>
        <dbReference type="EMBL" id="EST44915.1"/>
    </source>
</evidence>
<dbReference type="SUPFAM" id="SSF81606">
    <property type="entry name" value="PP2C-like"/>
    <property type="match status" value="1"/>
</dbReference>
<evidence type="ECO:0000313" key="4">
    <source>
        <dbReference type="EMBL" id="KAH0571985.1"/>
    </source>
</evidence>
<dbReference type="AlphaFoldDB" id="V6LJX8"/>
<dbReference type="EMBL" id="KI546102">
    <property type="protein sequence ID" value="EST44918.1"/>
    <property type="molecule type" value="Genomic_DNA"/>
</dbReference>
<dbReference type="VEuPathDB" id="GiardiaDB:SS50377_26185"/>
<sequence length="321" mass="35184">MIIQTSGTRIEITDSCIIDQTFMALSEGADHLQTKRTVQHAKDCRNMQQLNESLTAEDPNIETTIITAVQKSNILTIVQNCSSSVAVFGSQGDAITITGLQQAGLGFARLKDTGFLRTDYPVISSAPEVSYVHFAKERDFTCLASSEIYECLRDAIGPVIYVAWFIAENLSQFAGLLTQNFVDVGCPKAELVGNIVCHLAEEEGATGNCSVVLDVKGYLMPRDMACGSLESLDLLSVLNFYFQNQTPQSQPAFRIEKDQRRCNLSPLAKVSLARSTSSQYSRYLGQCSFDSQTSTCDVVGDGRQDSSAYEAVYNAEMLHVE</sequence>
<organism evidence="1">
    <name type="scientific">Spironucleus salmonicida</name>
    <dbReference type="NCBI Taxonomy" id="348837"/>
    <lineage>
        <taxon>Eukaryota</taxon>
        <taxon>Metamonada</taxon>
        <taxon>Diplomonadida</taxon>
        <taxon>Hexamitidae</taxon>
        <taxon>Hexamitinae</taxon>
        <taxon>Spironucleus</taxon>
    </lineage>
</organism>
<reference evidence="1 3" key="1">
    <citation type="journal article" date="2014" name="PLoS Genet.">
        <title>The Genome of Spironucleus salmonicida Highlights a Fish Pathogen Adapted to Fluctuating Environments.</title>
        <authorList>
            <person name="Xu F."/>
            <person name="Jerlstrom-Hultqvist J."/>
            <person name="Einarsson E."/>
            <person name="Astvaldsson A."/>
            <person name="Svard S.G."/>
            <person name="Andersson J.O."/>
        </authorList>
    </citation>
    <scope>NUCLEOTIDE SEQUENCE</scope>
    <source>
        <strain evidence="3">ATCC 50377</strain>
    </source>
</reference>
<dbReference type="Proteomes" id="UP000018208">
    <property type="component" value="Unassembled WGS sequence"/>
</dbReference>
<evidence type="ECO:0000313" key="3">
    <source>
        <dbReference type="EMBL" id="KAH0571982.1"/>
    </source>
</evidence>
<proteinExistence type="predicted"/>
<accession>V6LJX8</accession>
<dbReference type="EMBL" id="KI546102">
    <property type="protein sequence ID" value="EST44915.1"/>
    <property type="molecule type" value="Genomic_DNA"/>
</dbReference>
<gene>
    <name evidence="1" type="ORF">SS50377_15209</name>
    <name evidence="2" type="ORF">SS50377_15212</name>
    <name evidence="3" type="ORF">SS50377_26182</name>
    <name evidence="4" type="ORF">SS50377_26185</name>
</gene>
<dbReference type="VEuPathDB" id="GiardiaDB:SS50377_26182"/>
<evidence type="ECO:0000313" key="5">
    <source>
        <dbReference type="Proteomes" id="UP000018208"/>
    </source>
</evidence>